<dbReference type="InParanoid" id="E3J525"/>
<dbReference type="STRING" id="298654.FraEuI1c_1409"/>
<dbReference type="Gene3D" id="3.40.50.1110">
    <property type="entry name" value="SGNH hydrolase"/>
    <property type="match status" value="1"/>
</dbReference>
<gene>
    <name evidence="3" type="ordered locus">FraEuI1c_1409</name>
</gene>
<proteinExistence type="predicted"/>
<dbReference type="PANTHER" id="PTHR43784:SF2">
    <property type="entry name" value="GDSL-LIKE LIPASE_ACYLHYDROLASE, PUTATIVE (AFU_ORTHOLOGUE AFUA_2G00820)-RELATED"/>
    <property type="match status" value="1"/>
</dbReference>
<dbReference type="Proteomes" id="UP000002484">
    <property type="component" value="Chromosome"/>
</dbReference>
<accession>E3J525</accession>
<dbReference type="EMBL" id="CP002299">
    <property type="protein sequence ID" value="ADP79476.1"/>
    <property type="molecule type" value="Genomic_DNA"/>
</dbReference>
<name>E3J525_PSEI1</name>
<evidence type="ECO:0000259" key="2">
    <source>
        <dbReference type="Pfam" id="PF13472"/>
    </source>
</evidence>
<protein>
    <submittedName>
        <fullName evidence="3">Lipolytic protein G-D-S-L family</fullName>
    </submittedName>
</protein>
<dbReference type="PANTHER" id="PTHR43784">
    <property type="entry name" value="GDSL-LIKE LIPASE/ACYLHYDROLASE, PUTATIVE (AFU_ORTHOLOGUE AFUA_2G00820)-RELATED"/>
    <property type="match status" value="1"/>
</dbReference>
<organism evidence="3 4">
    <name type="scientific">Pseudofrankia inefficax (strain DSM 45817 / CECT 9037 / DDB 130130 / EuI1c)</name>
    <name type="common">Frankia inefficax</name>
    <dbReference type="NCBI Taxonomy" id="298654"/>
    <lineage>
        <taxon>Bacteria</taxon>
        <taxon>Bacillati</taxon>
        <taxon>Actinomycetota</taxon>
        <taxon>Actinomycetes</taxon>
        <taxon>Frankiales</taxon>
        <taxon>Frankiaceae</taxon>
        <taxon>Pseudofrankia</taxon>
    </lineage>
</organism>
<dbReference type="Pfam" id="PF13472">
    <property type="entry name" value="Lipase_GDSL_2"/>
    <property type="match status" value="1"/>
</dbReference>
<dbReference type="InterPro" id="IPR036514">
    <property type="entry name" value="SGNH_hydro_sf"/>
</dbReference>
<dbReference type="HOGENOM" id="CLU_029872_1_0_11"/>
<dbReference type="eggNOG" id="COG2755">
    <property type="taxonomic scope" value="Bacteria"/>
</dbReference>
<sequence length="440" mass="44988" precursor="true">MRARRITTVLAAAGLALVAAGLAETPLASASATRSTGGAGTCPSPRWVAAWAASPTDGSVPFDASLGTLPLQLKNQTVRMVVTPHMGGSSTRFHLSNRFGGGPLTFTHVTVAPQGAGAAIGTPVTVTFGGATSVTVPGGQDIVSDPVAVNVSAFSPLSVSIYLAGSTSALTKHWNANATSYYANANTGDLTTQTSGSGFPNKSLSWLYVDGVDVMANASSVVAFGDSITDGFVGGGLFSIPADKSVADQNGRYPDDLQRRVTASGLPLSVVNAGIGSNQLLGSLGLMDGPSGVSRFQADALNLPAVSGVLVLEGINDLGLGNNVTPQQLEDGYTQLIGKTHDAGHKIWLGTITPASNALVDGSLTAPNSEKYREQVNAWIRNQHLADGVVDFDAALRDPAHPTQLLPAYASVDNLHPSLAGYQKMADSIPLDLLAAATCG</sequence>
<keyword evidence="4" id="KW-1185">Reference proteome</keyword>
<feature type="domain" description="SGNH hydrolase-type esterase" evidence="2">
    <location>
        <begin position="223"/>
        <end position="423"/>
    </location>
</feature>
<dbReference type="AlphaFoldDB" id="E3J525"/>
<dbReference type="RefSeq" id="WP_013422596.1">
    <property type="nucleotide sequence ID" value="NC_014666.1"/>
</dbReference>
<keyword evidence="1" id="KW-0732">Signal</keyword>
<dbReference type="KEGG" id="fri:FraEuI1c_1409"/>
<dbReference type="InterPro" id="IPR053140">
    <property type="entry name" value="GDSL_Rv0518-like"/>
</dbReference>
<feature type="chain" id="PRO_5003171002" evidence="1">
    <location>
        <begin position="31"/>
        <end position="440"/>
    </location>
</feature>
<evidence type="ECO:0000313" key="4">
    <source>
        <dbReference type="Proteomes" id="UP000002484"/>
    </source>
</evidence>
<reference evidence="3 4" key="1">
    <citation type="submission" date="2010-10" db="EMBL/GenBank/DDBJ databases">
        <title>Complete sequence of Frankia sp. EuI1c.</title>
        <authorList>
            <consortium name="US DOE Joint Genome Institute"/>
            <person name="Lucas S."/>
            <person name="Copeland A."/>
            <person name="Lapidus A."/>
            <person name="Cheng J.-F."/>
            <person name="Bruce D."/>
            <person name="Goodwin L."/>
            <person name="Pitluck S."/>
            <person name="Chertkov O."/>
            <person name="Detter J.C."/>
            <person name="Han C."/>
            <person name="Tapia R."/>
            <person name="Land M."/>
            <person name="Hauser L."/>
            <person name="Jeffries C."/>
            <person name="Kyrpides N."/>
            <person name="Ivanova N."/>
            <person name="Mikhailova N."/>
            <person name="Beauchemin N."/>
            <person name="Sen A."/>
            <person name="Sur S.A."/>
            <person name="Gtari M."/>
            <person name="Wall L."/>
            <person name="Tisa L."/>
            <person name="Woyke T."/>
        </authorList>
    </citation>
    <scope>NUCLEOTIDE SEQUENCE [LARGE SCALE GENOMIC DNA]</scope>
    <source>
        <strain evidence="4">DSM 45817 / CECT 9037 / EuI1c</strain>
    </source>
</reference>
<feature type="signal peptide" evidence="1">
    <location>
        <begin position="1"/>
        <end position="30"/>
    </location>
</feature>
<dbReference type="InterPro" id="IPR013830">
    <property type="entry name" value="SGNH_hydro"/>
</dbReference>
<dbReference type="OrthoDB" id="1828825at2"/>
<evidence type="ECO:0000313" key="3">
    <source>
        <dbReference type="EMBL" id="ADP79476.1"/>
    </source>
</evidence>
<dbReference type="SUPFAM" id="SSF52266">
    <property type="entry name" value="SGNH hydrolase"/>
    <property type="match status" value="1"/>
</dbReference>
<evidence type="ECO:0000256" key="1">
    <source>
        <dbReference type="SAM" id="SignalP"/>
    </source>
</evidence>